<evidence type="ECO:0000259" key="8">
    <source>
        <dbReference type="PROSITE" id="PS50280"/>
    </source>
</evidence>
<keyword evidence="3" id="KW-0158">Chromosome</keyword>
<dbReference type="PANTHER" id="PTHR22884">
    <property type="entry name" value="SET DOMAIN PROTEINS"/>
    <property type="match status" value="1"/>
</dbReference>
<comment type="subcellular location">
    <subcellularLocation>
        <location evidence="2">Chromosome</location>
    </subcellularLocation>
    <subcellularLocation>
        <location evidence="1">Nucleus</location>
    </subcellularLocation>
</comment>
<evidence type="ECO:0000256" key="2">
    <source>
        <dbReference type="ARBA" id="ARBA00004286"/>
    </source>
</evidence>
<dbReference type="STRING" id="33114.A0A2G2WCV9"/>
<organism evidence="11 12">
    <name type="scientific">Capsicum baccatum</name>
    <name type="common">Peruvian pepper</name>
    <dbReference type="NCBI Taxonomy" id="33114"/>
    <lineage>
        <taxon>Eukaryota</taxon>
        <taxon>Viridiplantae</taxon>
        <taxon>Streptophyta</taxon>
        <taxon>Embryophyta</taxon>
        <taxon>Tracheophyta</taxon>
        <taxon>Spermatophyta</taxon>
        <taxon>Magnoliopsida</taxon>
        <taxon>eudicotyledons</taxon>
        <taxon>Gunneridae</taxon>
        <taxon>Pentapetalae</taxon>
        <taxon>asterids</taxon>
        <taxon>lamiids</taxon>
        <taxon>Solanales</taxon>
        <taxon>Solanaceae</taxon>
        <taxon>Solanoideae</taxon>
        <taxon>Capsiceae</taxon>
        <taxon>Capsicum</taxon>
    </lineage>
</organism>
<keyword evidence="5" id="KW-0808">Transferase</keyword>
<dbReference type="InterPro" id="IPR006560">
    <property type="entry name" value="AWS_dom"/>
</dbReference>
<dbReference type="GO" id="GO:0005634">
    <property type="term" value="C:nucleus"/>
    <property type="evidence" value="ECO:0007669"/>
    <property type="project" value="UniProtKB-SubCell"/>
</dbReference>
<dbReference type="Proteomes" id="UP000224567">
    <property type="component" value="Unassembled WGS sequence"/>
</dbReference>
<evidence type="ECO:0000256" key="3">
    <source>
        <dbReference type="ARBA" id="ARBA00022454"/>
    </source>
</evidence>
<reference evidence="12" key="2">
    <citation type="journal article" date="2017" name="J. Anim. Genet.">
        <title>Multiple reference genome sequences of hot pepper reveal the massive evolution of plant disease resistance genes by retroduplication.</title>
        <authorList>
            <person name="Kim S."/>
            <person name="Park J."/>
            <person name="Yeom S.-I."/>
            <person name="Kim Y.-M."/>
            <person name="Seo E."/>
            <person name="Kim K.-T."/>
            <person name="Kim M.-S."/>
            <person name="Lee J.M."/>
            <person name="Cheong K."/>
            <person name="Shin H.-S."/>
            <person name="Kim S.-B."/>
            <person name="Han K."/>
            <person name="Lee J."/>
            <person name="Park M."/>
            <person name="Lee H.-A."/>
            <person name="Lee H.-Y."/>
            <person name="Lee Y."/>
            <person name="Oh S."/>
            <person name="Lee J.H."/>
            <person name="Choi E."/>
            <person name="Choi E."/>
            <person name="Lee S.E."/>
            <person name="Jeon J."/>
            <person name="Kim H."/>
            <person name="Choi G."/>
            <person name="Song H."/>
            <person name="Lee J."/>
            <person name="Lee S.-C."/>
            <person name="Kwon J.-K."/>
            <person name="Lee H.-Y."/>
            <person name="Koo N."/>
            <person name="Hong Y."/>
            <person name="Kim R.W."/>
            <person name="Kang W.-H."/>
            <person name="Huh J.H."/>
            <person name="Kang B.-C."/>
            <person name="Yang T.-J."/>
            <person name="Lee Y.-H."/>
            <person name="Bennetzen J.L."/>
            <person name="Choi D."/>
        </authorList>
    </citation>
    <scope>NUCLEOTIDE SEQUENCE [LARGE SCALE GENOMIC DNA]</scope>
    <source>
        <strain evidence="12">cv. PBC81</strain>
    </source>
</reference>
<evidence type="ECO:0000256" key="4">
    <source>
        <dbReference type="ARBA" id="ARBA00022603"/>
    </source>
</evidence>
<dbReference type="FunFam" id="2.170.270.10:FF:000028">
    <property type="entry name" value="Histone-lysine N-methyltransferase"/>
    <property type="match status" value="1"/>
</dbReference>
<dbReference type="SUPFAM" id="SSF82199">
    <property type="entry name" value="SET domain"/>
    <property type="match status" value="1"/>
</dbReference>
<dbReference type="InterPro" id="IPR046341">
    <property type="entry name" value="SET_dom_sf"/>
</dbReference>
<evidence type="ECO:0000259" key="9">
    <source>
        <dbReference type="PROSITE" id="PS50868"/>
    </source>
</evidence>
<dbReference type="GO" id="GO:0005694">
    <property type="term" value="C:chromosome"/>
    <property type="evidence" value="ECO:0007669"/>
    <property type="project" value="UniProtKB-SubCell"/>
</dbReference>
<keyword evidence="6" id="KW-0949">S-adenosyl-L-methionine</keyword>
<feature type="domain" description="AWS" evidence="10">
    <location>
        <begin position="11"/>
        <end position="62"/>
    </location>
</feature>
<name>A0A2G2WCV9_CAPBA</name>
<comment type="caution">
    <text evidence="11">The sequence shown here is derived from an EMBL/GenBank/DDBJ whole genome shotgun (WGS) entry which is preliminary data.</text>
</comment>
<dbReference type="Gene3D" id="2.170.270.10">
    <property type="entry name" value="SET domain"/>
    <property type="match status" value="1"/>
</dbReference>
<dbReference type="PROSITE" id="PS50280">
    <property type="entry name" value="SET"/>
    <property type="match status" value="1"/>
</dbReference>
<dbReference type="SMART" id="SM00317">
    <property type="entry name" value="SET"/>
    <property type="match status" value="1"/>
</dbReference>
<dbReference type="SMART" id="SM00570">
    <property type="entry name" value="AWS"/>
    <property type="match status" value="1"/>
</dbReference>
<evidence type="ECO:0000313" key="11">
    <source>
        <dbReference type="EMBL" id="PHT42950.1"/>
    </source>
</evidence>
<dbReference type="Pfam" id="PF22936">
    <property type="entry name" value="Pol_BBD"/>
    <property type="match status" value="1"/>
</dbReference>
<dbReference type="OrthoDB" id="2422440at2759"/>
<keyword evidence="12" id="KW-1185">Reference proteome</keyword>
<dbReference type="InterPro" id="IPR003616">
    <property type="entry name" value="Post-SET_dom"/>
</dbReference>
<dbReference type="Pfam" id="PF17907">
    <property type="entry name" value="AWS"/>
    <property type="match status" value="1"/>
</dbReference>
<reference evidence="11 12" key="1">
    <citation type="journal article" date="2017" name="Genome Biol.">
        <title>New reference genome sequences of hot pepper reveal the massive evolution of plant disease-resistance genes by retroduplication.</title>
        <authorList>
            <person name="Kim S."/>
            <person name="Park J."/>
            <person name="Yeom S.I."/>
            <person name="Kim Y.M."/>
            <person name="Seo E."/>
            <person name="Kim K.T."/>
            <person name="Kim M.S."/>
            <person name="Lee J.M."/>
            <person name="Cheong K."/>
            <person name="Shin H.S."/>
            <person name="Kim S.B."/>
            <person name="Han K."/>
            <person name="Lee J."/>
            <person name="Park M."/>
            <person name="Lee H.A."/>
            <person name="Lee H.Y."/>
            <person name="Lee Y."/>
            <person name="Oh S."/>
            <person name="Lee J.H."/>
            <person name="Choi E."/>
            <person name="Choi E."/>
            <person name="Lee S.E."/>
            <person name="Jeon J."/>
            <person name="Kim H."/>
            <person name="Choi G."/>
            <person name="Song H."/>
            <person name="Lee J."/>
            <person name="Lee S.C."/>
            <person name="Kwon J.K."/>
            <person name="Lee H.Y."/>
            <person name="Koo N."/>
            <person name="Hong Y."/>
            <person name="Kim R.W."/>
            <person name="Kang W.H."/>
            <person name="Huh J.H."/>
            <person name="Kang B.C."/>
            <person name="Yang T.J."/>
            <person name="Lee Y.H."/>
            <person name="Bennetzen J.L."/>
            <person name="Choi D."/>
        </authorList>
    </citation>
    <scope>NUCLEOTIDE SEQUENCE [LARGE SCALE GENOMIC DNA]</scope>
    <source>
        <strain evidence="12">cv. PBC81</strain>
    </source>
</reference>
<keyword evidence="7" id="KW-0539">Nucleus</keyword>
<dbReference type="Pfam" id="PF00856">
    <property type="entry name" value="SET"/>
    <property type="match status" value="1"/>
</dbReference>
<evidence type="ECO:0000256" key="1">
    <source>
        <dbReference type="ARBA" id="ARBA00004123"/>
    </source>
</evidence>
<evidence type="ECO:0000256" key="6">
    <source>
        <dbReference type="ARBA" id="ARBA00022691"/>
    </source>
</evidence>
<dbReference type="PROSITE" id="PS51215">
    <property type="entry name" value="AWS"/>
    <property type="match status" value="1"/>
</dbReference>
<sequence>MSYRRKKLKEDDIAICECKYDASDPESACGERCLNSLTNIECTPGYCKCGETCRNQIFQKCEYAKTKLFRTEGRGWGLLAGENIKAGQFIIEYCGEVILSEEAKKRSHVYEAHDLKDTYIISLNSNYFIDATRKGNLARFINHSCRPNCETRKWTVLGESRVGIFAEQDISVGMELTINYYFEWYGGATVRCLCGAANCSKFLGAKSKGFQELQVIIHDLLAEEDDQNNSKKRKKDGNESNQIKKKFKEKFFNCGKIDHKFMNYRAPKKGKKKDQANLPESKKEMDDLCAMLAECNLVGNPRDWWMNSGATRHVCANKELFSTFAPAQVEEKIYMTNSATAKVEGRGKVCLKMTFGKVLTLNNVLYIPELRKNLISVSLLEKNGFKCVFVSEKIVLSKGKVYVGKGYLNKGPFKMNAMNVEINKNSKSSYFLESSNLWHE</sequence>
<keyword evidence="4" id="KW-0489">Methyltransferase</keyword>
<feature type="domain" description="SET" evidence="8">
    <location>
        <begin position="64"/>
        <end position="181"/>
    </location>
</feature>
<dbReference type="GO" id="GO:0042054">
    <property type="term" value="F:histone methyltransferase activity"/>
    <property type="evidence" value="ECO:0007669"/>
    <property type="project" value="InterPro"/>
</dbReference>
<evidence type="ECO:0000256" key="5">
    <source>
        <dbReference type="ARBA" id="ARBA00022679"/>
    </source>
</evidence>
<proteinExistence type="predicted"/>
<evidence type="ECO:0000256" key="7">
    <source>
        <dbReference type="ARBA" id="ARBA00023242"/>
    </source>
</evidence>
<accession>A0A2G2WCV9</accession>
<dbReference type="InterPro" id="IPR001214">
    <property type="entry name" value="SET_dom"/>
</dbReference>
<evidence type="ECO:0000313" key="12">
    <source>
        <dbReference type="Proteomes" id="UP000224567"/>
    </source>
</evidence>
<dbReference type="PROSITE" id="PS50868">
    <property type="entry name" value="POST_SET"/>
    <property type="match status" value="1"/>
</dbReference>
<dbReference type="GO" id="GO:0032259">
    <property type="term" value="P:methylation"/>
    <property type="evidence" value="ECO:0007669"/>
    <property type="project" value="UniProtKB-KW"/>
</dbReference>
<dbReference type="InterPro" id="IPR050777">
    <property type="entry name" value="SET2_Histone-Lys_MeTrsfase"/>
</dbReference>
<dbReference type="InterPro" id="IPR054722">
    <property type="entry name" value="PolX-like_BBD"/>
</dbReference>
<dbReference type="EMBL" id="MLFT02000007">
    <property type="protein sequence ID" value="PHT42950.1"/>
    <property type="molecule type" value="Genomic_DNA"/>
</dbReference>
<gene>
    <name evidence="11" type="ORF">CQW23_16975</name>
</gene>
<feature type="domain" description="Post-SET" evidence="9">
    <location>
        <begin position="188"/>
        <end position="204"/>
    </location>
</feature>
<evidence type="ECO:0000259" key="10">
    <source>
        <dbReference type="PROSITE" id="PS51215"/>
    </source>
</evidence>
<protein>
    <submittedName>
        <fullName evidence="11">Histone-lysine N-methyltransferase ASHH1</fullName>
    </submittedName>
</protein>
<dbReference type="AlphaFoldDB" id="A0A2G2WCV9"/>